<dbReference type="PANTHER" id="PTHR30231">
    <property type="entry name" value="DNA POLYMERASE III SUBUNIT EPSILON"/>
    <property type="match status" value="1"/>
</dbReference>
<keyword evidence="1" id="KW-0540">Nuclease</keyword>
<evidence type="ECO:0000313" key="6">
    <source>
        <dbReference type="Proteomes" id="UP000824101"/>
    </source>
</evidence>
<comment type="caution">
    <text evidence="5">The sequence shown here is derived from an EMBL/GenBank/DDBJ whole genome shotgun (WGS) entry which is preliminary data.</text>
</comment>
<dbReference type="GO" id="GO:0008408">
    <property type="term" value="F:3'-5' exonuclease activity"/>
    <property type="evidence" value="ECO:0007669"/>
    <property type="project" value="TreeGrafter"/>
</dbReference>
<dbReference type="GO" id="GO:0006260">
    <property type="term" value="P:DNA replication"/>
    <property type="evidence" value="ECO:0007669"/>
    <property type="project" value="InterPro"/>
</dbReference>
<dbReference type="SUPFAM" id="SSF53098">
    <property type="entry name" value="Ribonuclease H-like"/>
    <property type="match status" value="1"/>
</dbReference>
<evidence type="ECO:0000313" key="5">
    <source>
        <dbReference type="EMBL" id="HIZ78254.1"/>
    </source>
</evidence>
<dbReference type="InterPro" id="IPR013520">
    <property type="entry name" value="Ribonucl_H"/>
</dbReference>
<accession>A0A9D2GEM4</accession>
<dbReference type="GO" id="GO:0003887">
    <property type="term" value="F:DNA-directed DNA polymerase activity"/>
    <property type="evidence" value="ECO:0007669"/>
    <property type="project" value="InterPro"/>
</dbReference>
<dbReference type="NCBIfam" id="TIGR00573">
    <property type="entry name" value="dnaq"/>
    <property type="match status" value="1"/>
</dbReference>
<protein>
    <submittedName>
        <fullName evidence="5">3'-5' exonuclease</fullName>
    </submittedName>
</protein>
<reference evidence="5" key="1">
    <citation type="journal article" date="2021" name="PeerJ">
        <title>Extensive microbial diversity within the chicken gut microbiome revealed by metagenomics and culture.</title>
        <authorList>
            <person name="Gilroy R."/>
            <person name="Ravi A."/>
            <person name="Getino M."/>
            <person name="Pursley I."/>
            <person name="Horton D.L."/>
            <person name="Alikhan N.F."/>
            <person name="Baker D."/>
            <person name="Gharbi K."/>
            <person name="Hall N."/>
            <person name="Watson M."/>
            <person name="Adriaenssens E.M."/>
            <person name="Foster-Nyarko E."/>
            <person name="Jarju S."/>
            <person name="Secka A."/>
            <person name="Antonio M."/>
            <person name="Oren A."/>
            <person name="Chaudhuri R.R."/>
            <person name="La Ragione R."/>
            <person name="Hildebrand F."/>
            <person name="Pallen M.J."/>
        </authorList>
    </citation>
    <scope>NUCLEOTIDE SEQUENCE</scope>
    <source>
        <strain evidence="5">ChiBcec1-1093</strain>
    </source>
</reference>
<sequence>MRGGDCPAPVRTYTALDLETTGLDPKMDRILEIGAVRVTDGRETARFSRLVNPGREIGEKVTELTGITGEMVENCPHIAAVLPEFLEFCGDVPILGHNILFDFRFLKRAAVNHGFSFERKGIDTLALCRRFMPAGEKKNLGAACRYFGVETGRSHRALDDARAAHELYREIARLRENEDREAFLPKPLEYKIKREQPASKRQKEVLRDLLKYHKITLSAQIDDLSRNEISRITDKIILKYGRIL</sequence>
<organism evidence="5 6">
    <name type="scientific">Candidatus Lachnoclostridium stercorigallinarum</name>
    <dbReference type="NCBI Taxonomy" id="2838634"/>
    <lineage>
        <taxon>Bacteria</taxon>
        <taxon>Bacillati</taxon>
        <taxon>Bacillota</taxon>
        <taxon>Clostridia</taxon>
        <taxon>Lachnospirales</taxon>
        <taxon>Lachnospiraceae</taxon>
    </lineage>
</organism>
<dbReference type="PANTHER" id="PTHR30231:SF4">
    <property type="entry name" value="PROTEIN NEN2"/>
    <property type="match status" value="1"/>
</dbReference>
<dbReference type="EMBL" id="DXBC01000011">
    <property type="protein sequence ID" value="HIZ78254.1"/>
    <property type="molecule type" value="Genomic_DNA"/>
</dbReference>
<gene>
    <name evidence="5" type="ORF">IAA17_00475</name>
</gene>
<proteinExistence type="predicted"/>
<dbReference type="AlphaFoldDB" id="A0A9D2GEM4"/>
<dbReference type="GO" id="GO:0005829">
    <property type="term" value="C:cytosol"/>
    <property type="evidence" value="ECO:0007669"/>
    <property type="project" value="TreeGrafter"/>
</dbReference>
<feature type="domain" description="Exonuclease" evidence="4">
    <location>
        <begin position="12"/>
        <end position="177"/>
    </location>
</feature>
<dbReference type="CDD" id="cd06127">
    <property type="entry name" value="DEDDh"/>
    <property type="match status" value="1"/>
</dbReference>
<evidence type="ECO:0000256" key="1">
    <source>
        <dbReference type="ARBA" id="ARBA00022722"/>
    </source>
</evidence>
<dbReference type="Pfam" id="PF00929">
    <property type="entry name" value="RNase_T"/>
    <property type="match status" value="1"/>
</dbReference>
<dbReference type="FunFam" id="3.30.420.10:FF:000045">
    <property type="entry name" value="3'-5' exonuclease DinG"/>
    <property type="match status" value="1"/>
</dbReference>
<keyword evidence="3 5" id="KW-0269">Exonuclease</keyword>
<evidence type="ECO:0000256" key="2">
    <source>
        <dbReference type="ARBA" id="ARBA00022801"/>
    </source>
</evidence>
<dbReference type="Gene3D" id="3.30.420.10">
    <property type="entry name" value="Ribonuclease H-like superfamily/Ribonuclease H"/>
    <property type="match status" value="1"/>
</dbReference>
<reference evidence="5" key="2">
    <citation type="submission" date="2021-04" db="EMBL/GenBank/DDBJ databases">
        <authorList>
            <person name="Gilroy R."/>
        </authorList>
    </citation>
    <scope>NUCLEOTIDE SEQUENCE</scope>
    <source>
        <strain evidence="5">ChiBcec1-1093</strain>
    </source>
</reference>
<dbReference type="InterPro" id="IPR012337">
    <property type="entry name" value="RNaseH-like_sf"/>
</dbReference>
<dbReference type="InterPro" id="IPR036397">
    <property type="entry name" value="RNaseH_sf"/>
</dbReference>
<keyword evidence="2" id="KW-0378">Hydrolase</keyword>
<dbReference type="Proteomes" id="UP000824101">
    <property type="component" value="Unassembled WGS sequence"/>
</dbReference>
<dbReference type="GO" id="GO:0003677">
    <property type="term" value="F:DNA binding"/>
    <property type="evidence" value="ECO:0007669"/>
    <property type="project" value="InterPro"/>
</dbReference>
<dbReference type="SMART" id="SM00479">
    <property type="entry name" value="EXOIII"/>
    <property type="match status" value="1"/>
</dbReference>
<name>A0A9D2GEM4_9FIRM</name>
<evidence type="ECO:0000256" key="3">
    <source>
        <dbReference type="ARBA" id="ARBA00022839"/>
    </source>
</evidence>
<dbReference type="InterPro" id="IPR006054">
    <property type="entry name" value="DnaQ"/>
</dbReference>
<evidence type="ECO:0000259" key="4">
    <source>
        <dbReference type="SMART" id="SM00479"/>
    </source>
</evidence>